<dbReference type="RefSeq" id="WP_344648037.1">
    <property type="nucleotide sequence ID" value="NZ_BAAAGX010000006.1"/>
</dbReference>
<comment type="caution">
    <text evidence="5">The sequence shown here is derived from an EMBL/GenBank/DDBJ whole genome shotgun (WGS) entry which is preliminary data.</text>
</comment>
<feature type="compositionally biased region" description="Low complexity" evidence="2">
    <location>
        <begin position="1"/>
        <end position="10"/>
    </location>
</feature>
<name>A0ABN0TV94_9ACTN</name>
<evidence type="ECO:0000313" key="6">
    <source>
        <dbReference type="Proteomes" id="UP001500967"/>
    </source>
</evidence>
<evidence type="ECO:0000256" key="2">
    <source>
        <dbReference type="SAM" id="MobiDB-lite"/>
    </source>
</evidence>
<evidence type="ECO:0000256" key="3">
    <source>
        <dbReference type="SAM" id="Phobius"/>
    </source>
</evidence>
<gene>
    <name evidence="5" type="ORF">GCM10009539_15620</name>
</gene>
<dbReference type="Gene3D" id="2.60.40.1240">
    <property type="match status" value="1"/>
</dbReference>
<feature type="compositionally biased region" description="Gly residues" evidence="2">
    <location>
        <begin position="11"/>
        <end position="36"/>
    </location>
</feature>
<keyword evidence="6" id="KW-1185">Reference proteome</keyword>
<feature type="domain" description="DUF4352" evidence="4">
    <location>
        <begin position="187"/>
        <end position="305"/>
    </location>
</feature>
<feature type="transmembrane region" description="Helical" evidence="3">
    <location>
        <begin position="113"/>
        <end position="139"/>
    </location>
</feature>
<dbReference type="InterPro" id="IPR029051">
    <property type="entry name" value="DUF4352"/>
</dbReference>
<feature type="region of interest" description="Disordered" evidence="2">
    <location>
        <begin position="143"/>
        <end position="190"/>
    </location>
</feature>
<accession>A0ABN0TV94</accession>
<dbReference type="Pfam" id="PF11611">
    <property type="entry name" value="DUF4352"/>
    <property type="match status" value="1"/>
</dbReference>
<feature type="compositionally biased region" description="Low complexity" evidence="2">
    <location>
        <begin position="37"/>
        <end position="56"/>
    </location>
</feature>
<evidence type="ECO:0000313" key="5">
    <source>
        <dbReference type="EMBL" id="GAA0231074.1"/>
    </source>
</evidence>
<proteinExistence type="predicted"/>
<dbReference type="EMBL" id="BAAAGX010000006">
    <property type="protein sequence ID" value="GAA0231074.1"/>
    <property type="molecule type" value="Genomic_DNA"/>
</dbReference>
<dbReference type="Proteomes" id="UP001500967">
    <property type="component" value="Unassembled WGS sequence"/>
</dbReference>
<feature type="region of interest" description="Disordered" evidence="2">
    <location>
        <begin position="1"/>
        <end position="108"/>
    </location>
</feature>
<evidence type="ECO:0000256" key="1">
    <source>
        <dbReference type="ARBA" id="ARBA00022729"/>
    </source>
</evidence>
<evidence type="ECO:0000259" key="4">
    <source>
        <dbReference type="Pfam" id="PF11611"/>
    </source>
</evidence>
<protein>
    <recommendedName>
        <fullName evidence="4">DUF4352 domain-containing protein</fullName>
    </recommendedName>
</protein>
<keyword evidence="3" id="KW-0472">Membrane</keyword>
<keyword evidence="3" id="KW-0812">Transmembrane</keyword>
<sequence length="318" mass="31649">MGQPEAPGYQPGYGGNPGYGPNPGYGGAPQPGGAPGYPGAPSSGGAPGYPGAPSSGGAPGYGDPNATYPGAPSSGAPGFTGNPAYGPPPGYGGNSGFGGPPPPSGPQGPKRNVGLIVGAIVAAVVLIMIAGGVIAAVFISNRDDPSDDPTVSISDAAPTGGAPQSDSDAGSDPGTDSTAPTSGKGSIGKPIRQGDLVITVTGAPRCGVKTVGEGYGVYETQKGQFCLIDLKFENTGKKALKPKDFGTYLIDEQGGETYVDFSSYKANPDGKQPLFENIYPGKSAVGIIVFDIPADQKPAELKMNPVGDYSDEILISLK</sequence>
<organism evidence="5 6">
    <name type="scientific">Cryptosporangium japonicum</name>
    <dbReference type="NCBI Taxonomy" id="80872"/>
    <lineage>
        <taxon>Bacteria</taxon>
        <taxon>Bacillati</taxon>
        <taxon>Actinomycetota</taxon>
        <taxon>Actinomycetes</taxon>
        <taxon>Cryptosporangiales</taxon>
        <taxon>Cryptosporangiaceae</taxon>
        <taxon>Cryptosporangium</taxon>
    </lineage>
</organism>
<reference evidence="5 6" key="1">
    <citation type="journal article" date="2019" name="Int. J. Syst. Evol. Microbiol.">
        <title>The Global Catalogue of Microorganisms (GCM) 10K type strain sequencing project: providing services to taxonomists for standard genome sequencing and annotation.</title>
        <authorList>
            <consortium name="The Broad Institute Genomics Platform"/>
            <consortium name="The Broad Institute Genome Sequencing Center for Infectious Disease"/>
            <person name="Wu L."/>
            <person name="Ma J."/>
        </authorList>
    </citation>
    <scope>NUCLEOTIDE SEQUENCE [LARGE SCALE GENOMIC DNA]</scope>
    <source>
        <strain evidence="5 6">JCM 10425</strain>
    </source>
</reference>
<dbReference type="InterPro" id="IPR029050">
    <property type="entry name" value="Immunoprotect_excell_Ig-like"/>
</dbReference>
<keyword evidence="1" id="KW-0732">Signal</keyword>
<keyword evidence="3" id="KW-1133">Transmembrane helix</keyword>
<feature type="compositionally biased region" description="Polar residues" evidence="2">
    <location>
        <begin position="162"/>
        <end position="184"/>
    </location>
</feature>